<dbReference type="PANTHER" id="PTHR48228:SF5">
    <property type="entry name" value="ALPHA-METHYLACYL-COA RACEMASE"/>
    <property type="match status" value="1"/>
</dbReference>
<dbReference type="Gene3D" id="3.40.50.10540">
    <property type="entry name" value="Crotonobetainyl-coa:carnitine coa-transferase, domain 1"/>
    <property type="match status" value="1"/>
</dbReference>
<dbReference type="Proteomes" id="UP001060919">
    <property type="component" value="Chromosome"/>
</dbReference>
<dbReference type="PANTHER" id="PTHR48228">
    <property type="entry name" value="SUCCINYL-COA--D-CITRAMALATE COA-TRANSFERASE"/>
    <property type="match status" value="1"/>
</dbReference>
<dbReference type="InterPro" id="IPR003673">
    <property type="entry name" value="CoA-Trfase_fam_III"/>
</dbReference>
<keyword evidence="2" id="KW-1185">Reference proteome</keyword>
<dbReference type="InterPro" id="IPR050509">
    <property type="entry name" value="CoA-transferase_III"/>
</dbReference>
<dbReference type="SUPFAM" id="SSF89796">
    <property type="entry name" value="CoA-transferase family III (CaiB/BaiF)"/>
    <property type="match status" value="1"/>
</dbReference>
<dbReference type="GO" id="GO:0016740">
    <property type="term" value="F:transferase activity"/>
    <property type="evidence" value="ECO:0007669"/>
    <property type="project" value="UniProtKB-KW"/>
</dbReference>
<dbReference type="Pfam" id="PF02515">
    <property type="entry name" value="CoA_transf_3"/>
    <property type="match status" value="1"/>
</dbReference>
<dbReference type="Gene3D" id="3.30.1540.10">
    <property type="entry name" value="formyl-coa transferase, domain 3"/>
    <property type="match status" value="1"/>
</dbReference>
<dbReference type="EMBL" id="AP026867">
    <property type="protein sequence ID" value="BDS10287.1"/>
    <property type="molecule type" value="Genomic_DNA"/>
</dbReference>
<reference evidence="1" key="1">
    <citation type="submission" date="2022-09" db="EMBL/GenBank/DDBJ databases">
        <title>Aureispira anguillicida sp. nov., isolated from Leptocephalus of Japanese eel Anguilla japonica.</title>
        <authorList>
            <person name="Yuasa K."/>
            <person name="Mekata T."/>
            <person name="Ikunari K."/>
        </authorList>
    </citation>
    <scope>NUCLEOTIDE SEQUENCE</scope>
    <source>
        <strain evidence="1">EL160426</strain>
    </source>
</reference>
<dbReference type="RefSeq" id="WP_264791612.1">
    <property type="nucleotide sequence ID" value="NZ_AP026867.1"/>
</dbReference>
<dbReference type="KEGG" id="aup:AsAng_0009950"/>
<evidence type="ECO:0000313" key="1">
    <source>
        <dbReference type="EMBL" id="BDS10287.1"/>
    </source>
</evidence>
<dbReference type="AlphaFoldDB" id="A0A916DRC0"/>
<evidence type="ECO:0000313" key="2">
    <source>
        <dbReference type="Proteomes" id="UP001060919"/>
    </source>
</evidence>
<sequence>MLSEALKGKKILDFTLLLPGPLATNILAQMGAEIIKIEHPDKLDDTRIYPPFVEGEALLYRLLNHNKESLILDYKSTQNRAKLLALIQEADVIIEQFRPGVMQRWGLDYSTLKTVNPNLIYLSLSGYGQVGAYRLQAGHDINYLAYTGILDLMRDERGKPVIPGIQIADIAGGSYMLVTACLAALVQGKGQYVDVSMLDGLPPLLTIALSQTWGGINPHEMKLLNGNLVNYNVYACKEGGWMALGALEVKFWNRFCEALDQLDWKRQHFGELSIYEFPYAEVKALFLTKTRDEWVKWAEGKDICLSPVLTIEEVEADEHLKAKGYFETQKAIHIPWLKKDES</sequence>
<gene>
    <name evidence="1" type="ORF">AsAng_0009950</name>
</gene>
<protein>
    <submittedName>
        <fullName evidence="1">CoA transferase</fullName>
    </submittedName>
</protein>
<organism evidence="1 2">
    <name type="scientific">Aureispira anguillae</name>
    <dbReference type="NCBI Taxonomy" id="2864201"/>
    <lineage>
        <taxon>Bacteria</taxon>
        <taxon>Pseudomonadati</taxon>
        <taxon>Bacteroidota</taxon>
        <taxon>Saprospiria</taxon>
        <taxon>Saprospirales</taxon>
        <taxon>Saprospiraceae</taxon>
        <taxon>Aureispira</taxon>
    </lineage>
</organism>
<name>A0A916DRC0_9BACT</name>
<keyword evidence="1" id="KW-0808">Transferase</keyword>
<accession>A0A916DRC0</accession>
<dbReference type="InterPro" id="IPR023606">
    <property type="entry name" value="CoA-Trfase_III_dom_1_sf"/>
</dbReference>
<proteinExistence type="predicted"/>
<dbReference type="InterPro" id="IPR044855">
    <property type="entry name" value="CoA-Trfase_III_dom3_sf"/>
</dbReference>